<accession>A0ACB7S5C9</accession>
<evidence type="ECO:0000313" key="2">
    <source>
        <dbReference type="Proteomes" id="UP000821845"/>
    </source>
</evidence>
<keyword evidence="2" id="KW-1185">Reference proteome</keyword>
<gene>
    <name evidence="1" type="ORF">HPB50_010064</name>
</gene>
<reference evidence="1" key="1">
    <citation type="submission" date="2020-05" db="EMBL/GenBank/DDBJ databases">
        <title>Large-scale comparative analyses of tick genomes elucidate their genetic diversity and vector capacities.</title>
        <authorList>
            <person name="Jia N."/>
            <person name="Wang J."/>
            <person name="Shi W."/>
            <person name="Du L."/>
            <person name="Sun Y."/>
            <person name="Zhan W."/>
            <person name="Jiang J."/>
            <person name="Wang Q."/>
            <person name="Zhang B."/>
            <person name="Ji P."/>
            <person name="Sakyi L.B."/>
            <person name="Cui X."/>
            <person name="Yuan T."/>
            <person name="Jiang B."/>
            <person name="Yang W."/>
            <person name="Lam T.T.-Y."/>
            <person name="Chang Q."/>
            <person name="Ding S."/>
            <person name="Wang X."/>
            <person name="Zhu J."/>
            <person name="Ruan X."/>
            <person name="Zhao L."/>
            <person name="Wei J."/>
            <person name="Que T."/>
            <person name="Du C."/>
            <person name="Cheng J."/>
            <person name="Dai P."/>
            <person name="Han X."/>
            <person name="Huang E."/>
            <person name="Gao Y."/>
            <person name="Liu J."/>
            <person name="Shao H."/>
            <person name="Ye R."/>
            <person name="Li L."/>
            <person name="Wei W."/>
            <person name="Wang X."/>
            <person name="Wang C."/>
            <person name="Yang T."/>
            <person name="Huo Q."/>
            <person name="Li W."/>
            <person name="Guo W."/>
            <person name="Chen H."/>
            <person name="Zhou L."/>
            <person name="Ni X."/>
            <person name="Tian J."/>
            <person name="Zhou Y."/>
            <person name="Sheng Y."/>
            <person name="Liu T."/>
            <person name="Pan Y."/>
            <person name="Xia L."/>
            <person name="Li J."/>
            <person name="Zhao F."/>
            <person name="Cao W."/>
        </authorList>
    </citation>
    <scope>NUCLEOTIDE SEQUENCE</scope>
    <source>
        <strain evidence="1">Hyas-2018</strain>
    </source>
</reference>
<dbReference type="Proteomes" id="UP000821845">
    <property type="component" value="Chromosome 6"/>
</dbReference>
<organism evidence="1 2">
    <name type="scientific">Hyalomma asiaticum</name>
    <name type="common">Tick</name>
    <dbReference type="NCBI Taxonomy" id="266040"/>
    <lineage>
        <taxon>Eukaryota</taxon>
        <taxon>Metazoa</taxon>
        <taxon>Ecdysozoa</taxon>
        <taxon>Arthropoda</taxon>
        <taxon>Chelicerata</taxon>
        <taxon>Arachnida</taxon>
        <taxon>Acari</taxon>
        <taxon>Parasitiformes</taxon>
        <taxon>Ixodida</taxon>
        <taxon>Ixodoidea</taxon>
        <taxon>Ixodidae</taxon>
        <taxon>Hyalomminae</taxon>
        <taxon>Hyalomma</taxon>
    </lineage>
</organism>
<comment type="caution">
    <text evidence="1">The sequence shown here is derived from an EMBL/GenBank/DDBJ whole genome shotgun (WGS) entry which is preliminary data.</text>
</comment>
<proteinExistence type="predicted"/>
<name>A0ACB7S5C9_HYAAI</name>
<evidence type="ECO:0000313" key="1">
    <source>
        <dbReference type="EMBL" id="KAH6927969.1"/>
    </source>
</evidence>
<protein>
    <submittedName>
        <fullName evidence="1">Uncharacterized protein</fullName>
    </submittedName>
</protein>
<sequence>MSSSVQVFRSNSFTPHRAPWVLLYGAISLAGTMFIIVLLVFLFGKMLPVTGRSEKSSSTFCCPNVLERVYGEVNFRRDPCENVLDYACTGPGRSVVNEGGVNQSSTAFLFGDFANVKPVTAAGKAIEAYYKKCLEHTNATESRGYMAARAVSDVAMAEASMPADSLLRLVFQLSLVYDLPSLLDIRVERAGFGISAYLSITFPSLSSVSLMQTPEVLQAIKVDALTTINKALSTDVPLRDADIFFSALGRANGDQAETSTLEDLQRAVPSITAAQWKNITDRFVPSDKVSVIVGVPLHVLQRHIKQWTQHEVQPNSVTFALLGASIHLASRITVTGQKDEENTKAFCESAAKELRPFWVLNAIGHPRPQTLNKAIAGVYWHVLRRALRIVSFTMMKSDRDRLTRNLVKMRLLFPSDVAPAELPVPTLTQHDFSRAYLDARAYVFESRRHQASIVGVTRDLTSELEKATIFATADTLTIPSSVYASLVAMNTTEELLLMPTVGVRIANVIWQAVLTGNWSRGTRTLLRIYVDCIKNKVKAISSTHAALSISQWLSLETVVEATREDDWHANVDDSRNLTFSQLFYAMYVQHHFCARLLSDNSATFVKKANALISSFPDFASSFKCGRHVHGEVTECLQHLFRQKE</sequence>
<dbReference type="EMBL" id="CM023486">
    <property type="protein sequence ID" value="KAH6927969.1"/>
    <property type="molecule type" value="Genomic_DNA"/>
</dbReference>